<organism evidence="1 2">
    <name type="scientific">Runella aurantiaca</name>
    <dbReference type="NCBI Taxonomy" id="2282308"/>
    <lineage>
        <taxon>Bacteria</taxon>
        <taxon>Pseudomonadati</taxon>
        <taxon>Bacteroidota</taxon>
        <taxon>Cytophagia</taxon>
        <taxon>Cytophagales</taxon>
        <taxon>Spirosomataceae</taxon>
        <taxon>Runella</taxon>
    </lineage>
</organism>
<evidence type="ECO:0000313" key="2">
    <source>
        <dbReference type="Proteomes" id="UP000253141"/>
    </source>
</evidence>
<dbReference type="EMBL" id="QPIW01000002">
    <property type="protein sequence ID" value="RDB07232.1"/>
    <property type="molecule type" value="Genomic_DNA"/>
</dbReference>
<name>A0A369IDV1_9BACT</name>
<reference evidence="1 2" key="1">
    <citation type="submission" date="2018-07" db="EMBL/GenBank/DDBJ databases">
        <title>Genome analysis of Runella aurantiaca.</title>
        <authorList>
            <person name="Yang X."/>
        </authorList>
    </citation>
    <scope>NUCLEOTIDE SEQUENCE [LARGE SCALE GENOMIC DNA]</scope>
    <source>
        <strain evidence="1 2">YX9</strain>
    </source>
</reference>
<keyword evidence="2" id="KW-1185">Reference proteome</keyword>
<accession>A0A369IDV1</accession>
<protein>
    <submittedName>
        <fullName evidence="1">Uncharacterized protein</fullName>
    </submittedName>
</protein>
<comment type="caution">
    <text evidence="1">The sequence shown here is derived from an EMBL/GenBank/DDBJ whole genome shotgun (WGS) entry which is preliminary data.</text>
</comment>
<dbReference type="RefSeq" id="WP_114459812.1">
    <property type="nucleotide sequence ID" value="NZ_QPIW01000002.1"/>
</dbReference>
<dbReference type="Proteomes" id="UP000253141">
    <property type="component" value="Unassembled WGS sequence"/>
</dbReference>
<dbReference type="OrthoDB" id="662471at2"/>
<dbReference type="AlphaFoldDB" id="A0A369IDV1"/>
<evidence type="ECO:0000313" key="1">
    <source>
        <dbReference type="EMBL" id="RDB07232.1"/>
    </source>
</evidence>
<proteinExistence type="predicted"/>
<sequence>MKYAQLVELPDLRLSKVTFYSIRLEENTRSEFADFLVRMKSQQQTLGQLGELIRIIQNIGTKYGALKHFFRHENAASALPPPHFQYVDIEDYGVRLYCIRLSDSVVILLNGDRKTTQKAQDCPLCAKHFTLANRLARKVDEAIIDGYIRLFYKELEQDDNFEIIL</sequence>
<gene>
    <name evidence="1" type="ORF">DVG78_04240</name>
</gene>